<dbReference type="EMBL" id="CP003219">
    <property type="protein sequence ID" value="AEW97890.1"/>
    <property type="molecule type" value="Genomic_DNA"/>
</dbReference>
<organism evidence="3 4">
    <name type="scientific">Streptantibioticus cattleyicolor (strain ATCC 35852 / DSM 46488 / JCM 4925 / NBRC 14057 / NRRL 8057)</name>
    <name type="common">Streptomyces cattleya</name>
    <dbReference type="NCBI Taxonomy" id="1003195"/>
    <lineage>
        <taxon>Bacteria</taxon>
        <taxon>Bacillati</taxon>
        <taxon>Actinomycetota</taxon>
        <taxon>Actinomycetes</taxon>
        <taxon>Kitasatosporales</taxon>
        <taxon>Streptomycetaceae</taxon>
        <taxon>Streptantibioticus</taxon>
    </lineage>
</organism>
<name>F8JRK3_STREN</name>
<accession>F8JRK3</accession>
<dbReference type="HOGENOM" id="CLU_130902_2_2_11"/>
<protein>
    <submittedName>
        <fullName evidence="3">YCII-related protein</fullName>
    </submittedName>
</protein>
<dbReference type="PANTHER" id="PTHR35174">
    <property type="entry name" value="BLL7171 PROTEIN-RELATED"/>
    <property type="match status" value="1"/>
</dbReference>
<dbReference type="InterPro" id="IPR005545">
    <property type="entry name" value="YCII"/>
</dbReference>
<evidence type="ECO:0000259" key="2">
    <source>
        <dbReference type="Pfam" id="PF03795"/>
    </source>
</evidence>
<dbReference type="PATRIC" id="fig|1003195.11.peg.6936"/>
<evidence type="ECO:0000313" key="3">
    <source>
        <dbReference type="EMBL" id="AEW97890.1"/>
    </source>
</evidence>
<evidence type="ECO:0000313" key="4">
    <source>
        <dbReference type="Proteomes" id="UP000007842"/>
    </source>
</evidence>
<dbReference type="InterPro" id="IPR011008">
    <property type="entry name" value="Dimeric_a/b-barrel"/>
</dbReference>
<keyword evidence="4" id="KW-1185">Reference proteome</keyword>
<dbReference type="Pfam" id="PF03795">
    <property type="entry name" value="YCII"/>
    <property type="match status" value="1"/>
</dbReference>
<dbReference type="PANTHER" id="PTHR35174:SF3">
    <property type="entry name" value="BLL7171 PROTEIN"/>
    <property type="match status" value="1"/>
</dbReference>
<dbReference type="RefSeq" id="WP_014146218.1">
    <property type="nucleotide sequence ID" value="NC_016111.1"/>
</dbReference>
<dbReference type="Gene3D" id="3.30.70.1060">
    <property type="entry name" value="Dimeric alpha+beta barrel"/>
    <property type="match status" value="1"/>
</dbReference>
<reference evidence="4" key="1">
    <citation type="submission" date="2011-12" db="EMBL/GenBank/DDBJ databases">
        <title>Complete genome sequence of Streptomyces cattleya strain DSM 46488.</title>
        <authorList>
            <person name="Ou H.-Y."/>
            <person name="Li P."/>
            <person name="Zhao C."/>
            <person name="O'Hagan D."/>
            <person name="Deng Z."/>
        </authorList>
    </citation>
    <scope>NUCLEOTIDE SEQUENCE [LARGE SCALE GENOMIC DNA]</scope>
    <source>
        <strain evidence="4">ATCC 35852 / DSM 46488 / JCM 4925 / NBRC 14057 / NRRL 8057</strain>
    </source>
</reference>
<dbReference type="AlphaFoldDB" id="F8JRK3"/>
<comment type="similarity">
    <text evidence="1">Belongs to the YciI family.</text>
</comment>
<dbReference type="Proteomes" id="UP000007842">
    <property type="component" value="Chromosome"/>
</dbReference>
<dbReference type="KEGG" id="sct:SCAT_5516"/>
<sequence>MPLYLLLVYADEEAAEEAGPRTHARTLEEHRAFGRRNATLLRGGHALHPTRTAVSVRHEAPGRVTVTEGPFTGGRTALSGFYAVEAAGLDEAVALAQEVPAPFGGVEVRPVRAFD</sequence>
<feature type="domain" description="YCII-related" evidence="2">
    <location>
        <begin position="3"/>
        <end position="114"/>
    </location>
</feature>
<dbReference type="KEGG" id="scy:SCATT_55190"/>
<dbReference type="eggNOG" id="COG3795">
    <property type="taxonomic scope" value="Bacteria"/>
</dbReference>
<evidence type="ECO:0000256" key="1">
    <source>
        <dbReference type="ARBA" id="ARBA00007689"/>
    </source>
</evidence>
<dbReference type="OrthoDB" id="668782at2"/>
<accession>G8WYB9</accession>
<proteinExistence type="inferred from homology"/>
<gene>
    <name evidence="3" type="ordered locus">SCATT_55190</name>
</gene>
<dbReference type="SUPFAM" id="SSF54909">
    <property type="entry name" value="Dimeric alpha+beta barrel"/>
    <property type="match status" value="1"/>
</dbReference>